<dbReference type="GO" id="GO:0015627">
    <property type="term" value="C:type II protein secretion system complex"/>
    <property type="evidence" value="ECO:0007669"/>
    <property type="project" value="TreeGrafter"/>
</dbReference>
<evidence type="ECO:0000256" key="1">
    <source>
        <dbReference type="RuleBase" id="RU004003"/>
    </source>
</evidence>
<dbReference type="InterPro" id="IPR050810">
    <property type="entry name" value="Bact_Secretion_Sys_Channel"/>
</dbReference>
<dbReference type="PANTHER" id="PTHR30332">
    <property type="entry name" value="PROBABLE GENERAL SECRETION PATHWAY PROTEIN D"/>
    <property type="match status" value="1"/>
</dbReference>
<dbReference type="Proteomes" id="UP000229227">
    <property type="component" value="Unassembled WGS sequence"/>
</dbReference>
<dbReference type="GO" id="GO:0009306">
    <property type="term" value="P:protein secretion"/>
    <property type="evidence" value="ECO:0007669"/>
    <property type="project" value="InterPro"/>
</dbReference>
<dbReference type="InterPro" id="IPR032789">
    <property type="entry name" value="T2SS-T3SS_pil_N"/>
</dbReference>
<evidence type="ECO:0000313" key="5">
    <source>
        <dbReference type="Proteomes" id="UP000229227"/>
    </source>
</evidence>
<dbReference type="Pfam" id="PF00263">
    <property type="entry name" value="Secretin"/>
    <property type="match status" value="1"/>
</dbReference>
<feature type="domain" description="Pilus formation protein N-terminal" evidence="3">
    <location>
        <begin position="30"/>
        <end position="90"/>
    </location>
</feature>
<comment type="caution">
    <text evidence="4">The sequence shown here is derived from an EMBL/GenBank/DDBJ whole genome shotgun (WGS) entry which is preliminary data.</text>
</comment>
<evidence type="ECO:0000313" key="4">
    <source>
        <dbReference type="EMBL" id="PIU51220.1"/>
    </source>
</evidence>
<evidence type="ECO:0000259" key="2">
    <source>
        <dbReference type="Pfam" id="PF00263"/>
    </source>
</evidence>
<protein>
    <submittedName>
        <fullName evidence="4">Uncharacterized protein</fullName>
    </submittedName>
</protein>
<feature type="domain" description="Type II/III secretion system secretin-like" evidence="2">
    <location>
        <begin position="219"/>
        <end position="371"/>
    </location>
</feature>
<dbReference type="PROSITE" id="PS51257">
    <property type="entry name" value="PROKAR_LIPOPROTEIN"/>
    <property type="match status" value="1"/>
</dbReference>
<organism evidence="4 5">
    <name type="scientific">Candidatus Desantisbacteria bacterium CG07_land_8_20_14_0_80_39_15</name>
    <dbReference type="NCBI Taxonomy" id="1974549"/>
    <lineage>
        <taxon>Bacteria</taxon>
        <taxon>Candidatus Desantisiibacteriota</taxon>
    </lineage>
</organism>
<dbReference type="AlphaFoldDB" id="A0A2M6ZFQ0"/>
<name>A0A2M6ZFQ0_9BACT</name>
<dbReference type="InterPro" id="IPR004846">
    <property type="entry name" value="T2SS/T3SS_dom"/>
</dbReference>
<comment type="similarity">
    <text evidence="1">Belongs to the bacterial secretin family.</text>
</comment>
<evidence type="ECO:0000259" key="3">
    <source>
        <dbReference type="Pfam" id="PF13629"/>
    </source>
</evidence>
<dbReference type="Pfam" id="PF13629">
    <property type="entry name" value="T2SS-T3SS_pil_N"/>
    <property type="match status" value="1"/>
</dbReference>
<sequence length="401" mass="44216">MRRTMKVVDIVIAVLAAGMIFFSCPGFSGEAIELVVGQQRVIEVDFPQRIAIGNGAIADVFLTSNKKQVLVTAKGVGVTDLIIWDKGGNKGIRRIIVWEKDPKSIAQELEQLLREIEGIKVNVVGPNIVLEGELFKQVDLQRFNNVIKSYPDVINLVRINPRLKQMIEIDVKIAEVDEEVSRDFNPIPLQASYGIRSDPSPSPFYTVGVDFSQLNIWIKEGKARLLAKPRLVVVSGEEATFVAGGEIPYSVSQGDRGITTEWKKYGVTLKIKPAIDSQGNIELFLYAEASGPDRLNMVGGIPGILTRWTQTNLFLQRGETVIIAGLLQKNVSKSTRRVPVLGYIPILNWFFSGSQSQIKETELLIFVTPKIPAGINPSEYKKVGIVDDAAGRDSQTNNTGN</sequence>
<proteinExistence type="inferred from homology"/>
<dbReference type="PANTHER" id="PTHR30332:SF17">
    <property type="entry name" value="TYPE IV PILIATION SYSTEM PROTEIN DR_0774-RELATED"/>
    <property type="match status" value="1"/>
</dbReference>
<dbReference type="EMBL" id="PEWN01000089">
    <property type="protein sequence ID" value="PIU51220.1"/>
    <property type="molecule type" value="Genomic_DNA"/>
</dbReference>
<accession>A0A2M6ZFQ0</accession>
<reference evidence="5" key="1">
    <citation type="submission" date="2017-09" db="EMBL/GenBank/DDBJ databases">
        <title>Depth-based differentiation of microbial function through sediment-hosted aquifers and enrichment of novel symbionts in the deep terrestrial subsurface.</title>
        <authorList>
            <person name="Probst A.J."/>
            <person name="Ladd B."/>
            <person name="Jarett J.K."/>
            <person name="Geller-Mcgrath D.E."/>
            <person name="Sieber C.M.K."/>
            <person name="Emerson J.B."/>
            <person name="Anantharaman K."/>
            <person name="Thomas B.C."/>
            <person name="Malmstrom R."/>
            <person name="Stieglmeier M."/>
            <person name="Klingl A."/>
            <person name="Woyke T."/>
            <person name="Ryan C.M."/>
            <person name="Banfield J.F."/>
        </authorList>
    </citation>
    <scope>NUCLEOTIDE SEQUENCE [LARGE SCALE GENOMIC DNA]</scope>
</reference>
<gene>
    <name evidence="4" type="ORF">COS91_05635</name>
</gene>